<accession>A0ABT8KV35</accession>
<feature type="chain" id="PRO_5045211436" evidence="3">
    <location>
        <begin position="26"/>
        <end position="161"/>
    </location>
</feature>
<proteinExistence type="predicted"/>
<dbReference type="InterPro" id="IPR017937">
    <property type="entry name" value="Thioredoxin_CS"/>
</dbReference>
<dbReference type="EMBL" id="JAUJEA010000012">
    <property type="protein sequence ID" value="MDN5204635.1"/>
    <property type="molecule type" value="Genomic_DNA"/>
</dbReference>
<evidence type="ECO:0000259" key="4">
    <source>
        <dbReference type="PROSITE" id="PS51352"/>
    </source>
</evidence>
<dbReference type="Gene3D" id="3.40.30.10">
    <property type="entry name" value="Glutaredoxin"/>
    <property type="match status" value="1"/>
</dbReference>
<dbReference type="PANTHER" id="PTHR15337:SF11">
    <property type="entry name" value="THIOREDOXIN DOMAIN-CONTAINING PROTEIN"/>
    <property type="match status" value="1"/>
</dbReference>
<keyword evidence="2" id="KW-0676">Redox-active center</keyword>
<feature type="signal peptide" evidence="3">
    <location>
        <begin position="1"/>
        <end position="25"/>
    </location>
</feature>
<dbReference type="RefSeq" id="WP_346754659.1">
    <property type="nucleotide sequence ID" value="NZ_JAUJEA010000012.1"/>
</dbReference>
<dbReference type="Pfam" id="PF13098">
    <property type="entry name" value="Thioredoxin_2"/>
    <property type="match status" value="1"/>
</dbReference>
<name>A0ABT8KV35_9BACT</name>
<feature type="domain" description="Thioredoxin" evidence="4">
    <location>
        <begin position="15"/>
        <end position="154"/>
    </location>
</feature>
<evidence type="ECO:0000256" key="1">
    <source>
        <dbReference type="ARBA" id="ARBA00022729"/>
    </source>
</evidence>
<dbReference type="Proteomes" id="UP001172082">
    <property type="component" value="Unassembled WGS sequence"/>
</dbReference>
<keyword evidence="1 3" id="KW-0732">Signal</keyword>
<dbReference type="PROSITE" id="PS51352">
    <property type="entry name" value="THIOREDOXIN_2"/>
    <property type="match status" value="1"/>
</dbReference>
<reference evidence="5" key="1">
    <citation type="submission" date="2023-06" db="EMBL/GenBank/DDBJ databases">
        <title>Genomic of Parafulvivirga corallium.</title>
        <authorList>
            <person name="Wang G."/>
        </authorList>
    </citation>
    <scope>NUCLEOTIDE SEQUENCE</scope>
    <source>
        <strain evidence="5">BMA10</strain>
    </source>
</reference>
<sequence length="161" mass="19020">MFKNNLTFSIAACFLVVLLTSAVMESDRVEEDKIEWLNIEEAQKLAKENPRKIFIDVYTDWCGWCKRMDKTTFENAEVAKYVNENYYAVKLNAESKKKIKYNGEEMTEQQLARKMRVSGYPTIVLVDENFETPYPVPGYQTPKQFQKMLKQFKEYKPQARK</sequence>
<dbReference type="PROSITE" id="PS00194">
    <property type="entry name" value="THIOREDOXIN_1"/>
    <property type="match status" value="1"/>
</dbReference>
<protein>
    <submittedName>
        <fullName evidence="5">Thioredoxin fold domain-containing protein</fullName>
    </submittedName>
</protein>
<dbReference type="InterPro" id="IPR013766">
    <property type="entry name" value="Thioredoxin_domain"/>
</dbReference>
<comment type="caution">
    <text evidence="5">The sequence shown here is derived from an EMBL/GenBank/DDBJ whole genome shotgun (WGS) entry which is preliminary data.</text>
</comment>
<dbReference type="InterPro" id="IPR036249">
    <property type="entry name" value="Thioredoxin-like_sf"/>
</dbReference>
<dbReference type="SUPFAM" id="SSF52833">
    <property type="entry name" value="Thioredoxin-like"/>
    <property type="match status" value="1"/>
</dbReference>
<gene>
    <name evidence="5" type="ORF">QQ008_24805</name>
</gene>
<dbReference type="InterPro" id="IPR051099">
    <property type="entry name" value="AGR/TXD"/>
</dbReference>
<keyword evidence="6" id="KW-1185">Reference proteome</keyword>
<evidence type="ECO:0000256" key="3">
    <source>
        <dbReference type="SAM" id="SignalP"/>
    </source>
</evidence>
<dbReference type="InterPro" id="IPR012336">
    <property type="entry name" value="Thioredoxin-like_fold"/>
</dbReference>
<dbReference type="PANTHER" id="PTHR15337">
    <property type="entry name" value="ANTERIOR GRADIENT PROTEIN-RELATED"/>
    <property type="match status" value="1"/>
</dbReference>
<evidence type="ECO:0000313" key="5">
    <source>
        <dbReference type="EMBL" id="MDN5204635.1"/>
    </source>
</evidence>
<evidence type="ECO:0000313" key="6">
    <source>
        <dbReference type="Proteomes" id="UP001172082"/>
    </source>
</evidence>
<organism evidence="5 6">
    <name type="scientific">Splendidivirga corallicola</name>
    <dbReference type="NCBI Taxonomy" id="3051826"/>
    <lineage>
        <taxon>Bacteria</taxon>
        <taxon>Pseudomonadati</taxon>
        <taxon>Bacteroidota</taxon>
        <taxon>Cytophagia</taxon>
        <taxon>Cytophagales</taxon>
        <taxon>Splendidivirgaceae</taxon>
        <taxon>Splendidivirga</taxon>
    </lineage>
</organism>
<evidence type="ECO:0000256" key="2">
    <source>
        <dbReference type="ARBA" id="ARBA00023284"/>
    </source>
</evidence>